<evidence type="ECO:0000256" key="1">
    <source>
        <dbReference type="SAM" id="Phobius"/>
    </source>
</evidence>
<feature type="transmembrane region" description="Helical" evidence="1">
    <location>
        <begin position="281"/>
        <end position="302"/>
    </location>
</feature>
<feature type="transmembrane region" description="Helical" evidence="1">
    <location>
        <begin position="147"/>
        <end position="168"/>
    </location>
</feature>
<feature type="transmembrane region" description="Helical" evidence="1">
    <location>
        <begin position="75"/>
        <end position="93"/>
    </location>
</feature>
<dbReference type="RefSeq" id="WP_223677018.1">
    <property type="nucleotide sequence ID" value="NZ_JAINZW010000008.1"/>
</dbReference>
<feature type="transmembrane region" description="Helical" evidence="1">
    <location>
        <begin position="46"/>
        <end position="68"/>
    </location>
</feature>
<keyword evidence="1" id="KW-0472">Membrane</keyword>
<dbReference type="PANTHER" id="PTHR38684:SF1">
    <property type="entry name" value="PROTEIN AMPE"/>
    <property type="match status" value="1"/>
</dbReference>
<sequence length="303" mass="32329">MAVTLIATVIALVLGHMAPSLAASVRQYGWYGDWLRGLDARFGDGSFWRGRWGIAVALVPPLLVIGLFQLALDGPLFGLAGLLFGIIVLFYAWGPRDLDVDVEAIATADDASGRRAAAARLWPDDRTPSLDGPSLVEAVFRNALRRWFGVLFWFLLLGPFGALLYRLAVLSVEGEAARALPGETASGARTLLAVLEWPVAQLMALSTALVGNFDTALGAWRDAGGASLSLDNRFLAAVARASVRSELAEEVADYADESGLAAPPAIVVLGELPELRDAMSLVWRSLLVWLAVLALFVIAGFVS</sequence>
<keyword evidence="3" id="KW-1185">Reference proteome</keyword>
<protein>
    <submittedName>
        <fullName evidence="2">Regulatory signaling modulator protein AmpE</fullName>
    </submittedName>
</protein>
<keyword evidence="1" id="KW-1133">Transmembrane helix</keyword>
<dbReference type="InterPro" id="IPR052966">
    <property type="entry name" value="Beta-lactamase_Reg"/>
</dbReference>
<evidence type="ECO:0000313" key="3">
    <source>
        <dbReference type="Proteomes" id="UP001430954"/>
    </source>
</evidence>
<evidence type="ECO:0000313" key="2">
    <source>
        <dbReference type="EMBL" id="MBZ4040563.1"/>
    </source>
</evidence>
<gene>
    <name evidence="2" type="primary">ampE</name>
    <name evidence="2" type="ORF">K6753_13580</name>
</gene>
<name>A0ABS7T9N8_9GAMM</name>
<proteinExistence type="predicted"/>
<accession>A0ABS7T9N8</accession>
<comment type="caution">
    <text evidence="2">The sequence shown here is derived from an EMBL/GenBank/DDBJ whole genome shotgun (WGS) entry which is preliminary data.</text>
</comment>
<reference evidence="2 3" key="1">
    <citation type="submission" date="2021-09" db="EMBL/GenBank/DDBJ databases">
        <title>Lysobacter sp. 13A isolated from the river sediment.</title>
        <authorList>
            <person name="Liu H."/>
            <person name="Li S."/>
            <person name="Mao S."/>
        </authorList>
    </citation>
    <scope>NUCLEOTIDE SEQUENCE [LARGE SCALE GENOMIC DNA]</scope>
    <source>
        <strain evidence="2 3">13A</strain>
    </source>
</reference>
<dbReference type="Proteomes" id="UP001430954">
    <property type="component" value="Unassembled WGS sequence"/>
</dbReference>
<dbReference type="PANTHER" id="PTHR38684">
    <property type="entry name" value="PROTEIN AMPE"/>
    <property type="match status" value="1"/>
</dbReference>
<organism evidence="2 3">
    <name type="scientific">Novilysobacter selenitireducens</name>
    <dbReference type="NCBI Taxonomy" id="2872639"/>
    <lineage>
        <taxon>Bacteria</taxon>
        <taxon>Pseudomonadati</taxon>
        <taxon>Pseudomonadota</taxon>
        <taxon>Gammaproteobacteria</taxon>
        <taxon>Lysobacterales</taxon>
        <taxon>Lysobacteraceae</taxon>
        <taxon>Novilysobacter</taxon>
    </lineage>
</organism>
<dbReference type="EMBL" id="JAINZW010000008">
    <property type="protein sequence ID" value="MBZ4040563.1"/>
    <property type="molecule type" value="Genomic_DNA"/>
</dbReference>
<keyword evidence="1" id="KW-0812">Transmembrane</keyword>